<dbReference type="GO" id="GO:0004386">
    <property type="term" value="F:helicase activity"/>
    <property type="evidence" value="ECO:0007669"/>
    <property type="project" value="UniProtKB-KW"/>
</dbReference>
<dbReference type="SUPFAM" id="SSF56024">
    <property type="entry name" value="Phospholipase D/nuclease"/>
    <property type="match status" value="1"/>
</dbReference>
<dbReference type="Proteomes" id="UP000306409">
    <property type="component" value="Chromosome"/>
</dbReference>
<dbReference type="SUPFAM" id="SSF52540">
    <property type="entry name" value="P-loop containing nucleoside triphosphate hydrolases"/>
    <property type="match status" value="1"/>
</dbReference>
<protein>
    <submittedName>
        <fullName evidence="1">DEAD/DEAH box helicase family protein</fullName>
    </submittedName>
</protein>
<dbReference type="CDD" id="cd18799">
    <property type="entry name" value="SF2_C_EcoAI-like"/>
    <property type="match status" value="1"/>
</dbReference>
<dbReference type="Gene3D" id="3.30.870.10">
    <property type="entry name" value="Endonuclease Chain A"/>
    <property type="match status" value="1"/>
</dbReference>
<reference evidence="1 2" key="1">
    <citation type="submission" date="2020-09" db="EMBL/GenBank/DDBJ databases">
        <title>Characterization and genome sequencing of Ruminiclostridium sp. nov. MA18.</title>
        <authorList>
            <person name="Rettenmaier R."/>
            <person name="Kowollik M.-L."/>
            <person name="Liebl W."/>
            <person name="Zverlov V."/>
        </authorList>
    </citation>
    <scope>NUCLEOTIDE SEQUENCE [LARGE SCALE GENOMIC DNA]</scope>
    <source>
        <strain evidence="1 2">MA18</strain>
    </source>
</reference>
<keyword evidence="1" id="KW-0347">Helicase</keyword>
<dbReference type="InterPro" id="IPR001650">
    <property type="entry name" value="Helicase_C-like"/>
</dbReference>
<name>A0A4U7JHE2_9FIRM</name>
<dbReference type="RefSeq" id="WP_137696769.1">
    <property type="nucleotide sequence ID" value="NZ_CP061336.1"/>
</dbReference>
<keyword evidence="1" id="KW-0067">ATP-binding</keyword>
<dbReference type="OrthoDB" id="9802848at2"/>
<dbReference type="AlphaFoldDB" id="A0A4U7JHE2"/>
<dbReference type="REBASE" id="446343">
    <property type="entry name" value="RspMA18ORF14170P"/>
</dbReference>
<dbReference type="SMART" id="SM00490">
    <property type="entry name" value="HELICc"/>
    <property type="match status" value="1"/>
</dbReference>
<evidence type="ECO:0000313" key="1">
    <source>
        <dbReference type="EMBL" id="QNU66020.1"/>
    </source>
</evidence>
<dbReference type="InterPro" id="IPR025202">
    <property type="entry name" value="PLD-like_dom"/>
</dbReference>
<dbReference type="EMBL" id="CP061336">
    <property type="protein sequence ID" value="QNU66020.1"/>
    <property type="molecule type" value="Genomic_DNA"/>
</dbReference>
<dbReference type="Gene3D" id="3.40.50.300">
    <property type="entry name" value="P-loop containing nucleotide triphosphate hydrolases"/>
    <property type="match status" value="2"/>
</dbReference>
<proteinExistence type="predicted"/>
<dbReference type="PANTHER" id="PTHR47396">
    <property type="entry name" value="TYPE I RESTRICTION ENZYME ECOKI R PROTEIN"/>
    <property type="match status" value="1"/>
</dbReference>
<dbReference type="PROSITE" id="PS51192">
    <property type="entry name" value="HELICASE_ATP_BIND_1"/>
    <property type="match status" value="1"/>
</dbReference>
<dbReference type="InterPro" id="IPR027417">
    <property type="entry name" value="P-loop_NTPase"/>
</dbReference>
<dbReference type="GO" id="GO:0005524">
    <property type="term" value="F:ATP binding"/>
    <property type="evidence" value="ECO:0007669"/>
    <property type="project" value="InterPro"/>
</dbReference>
<keyword evidence="1" id="KW-0547">Nucleotide-binding</keyword>
<dbReference type="Pfam" id="PF00271">
    <property type="entry name" value="Helicase_C"/>
    <property type="match status" value="1"/>
</dbReference>
<keyword evidence="1" id="KW-0378">Hydrolase</keyword>
<dbReference type="InterPro" id="IPR014001">
    <property type="entry name" value="Helicase_ATP-bd"/>
</dbReference>
<dbReference type="InterPro" id="IPR006935">
    <property type="entry name" value="Helicase/UvrB_N"/>
</dbReference>
<sequence>MLSQNALITNTNSNLLPHLKEAIRNSNKIKILVAFIKESGVDLIIDDLVHALRNGAQIQILTGYYLGITEPSALYLLKMKLGECADIRIYKHTNISFHPKTYIFQDDHSSEIFIGSSNISESALRHGVEWNYKIVKSNGDEDISQFIDSFENLFENHSFKLDDEALKNYSIGWKLNKQLYRTGKEQFEQEKECLREIAAEAKSVQVVKPYGAQIEALYYLNQTRDEGMQKGLVVMATGVGKTYLAAFDSQKFNRILFVAHREEILIQACKSFENVMPDKSLGFFKASNINKDADVIFASVQTLGKDNYLNETYFKPDDFDYIIIDEFHHVAANTYRCIVDYFKPKFLLGLTATPFRMDNKDIFEYCDDNLVYEINLKEAIERDYLVPFKYYGVYDDTDYSKIDFKNGIYNEKELEKALSVGKRADLVFKYYKMFNLNKTVAFCCSANHANFMASEFNKSGIKAVTVHTGDGEYKEQREKAVELLKSGEIQVIFVVDIFNEGVDIPEIDSVLFLRPTESYTVFIQQLGRGLRKFPGKSCVTVLDFIGNYKRAYILPILLSGKNPMCRKYCSFVNVEYPEGCNVQFDLKLIDLFEELKKREKLSVRIGNEYYRLKEALGKRPTRTDIFEGSDIKAEEFIKLKKGYLGLLAQLGELNDEEKSWIGTDVEGLFYEIETMKMDKLYKIPTLRTFIKGEKLCKKVSADEVAISMKAFYQNPRYSVDMQDKGSKDYMNRTIEDYRRKAIQMPIYHINKSSNYFSYDEINKEFYISDEILKFNSSLLAKHFSDILDYKLRNKHAKLYKKIEE</sequence>
<organism evidence="1 2">
    <name type="scientific">Ruminiclostridium herbifermentans</name>
    <dbReference type="NCBI Taxonomy" id="2488810"/>
    <lineage>
        <taxon>Bacteria</taxon>
        <taxon>Bacillati</taxon>
        <taxon>Bacillota</taxon>
        <taxon>Clostridia</taxon>
        <taxon>Eubacteriales</taxon>
        <taxon>Oscillospiraceae</taxon>
        <taxon>Ruminiclostridium</taxon>
    </lineage>
</organism>
<gene>
    <name evidence="1" type="ORF">EHE19_014170</name>
</gene>
<dbReference type="PROSITE" id="PS51194">
    <property type="entry name" value="HELICASE_CTER"/>
    <property type="match status" value="1"/>
</dbReference>
<keyword evidence="2" id="KW-1185">Reference proteome</keyword>
<dbReference type="InterPro" id="IPR050742">
    <property type="entry name" value="Helicase_Restrict-Modif_Enz"/>
</dbReference>
<dbReference type="GO" id="GO:0006793">
    <property type="term" value="P:phosphorus metabolic process"/>
    <property type="evidence" value="ECO:0007669"/>
    <property type="project" value="UniProtKB-ARBA"/>
</dbReference>
<dbReference type="GO" id="GO:0003677">
    <property type="term" value="F:DNA binding"/>
    <property type="evidence" value="ECO:0007669"/>
    <property type="project" value="InterPro"/>
</dbReference>
<dbReference type="CDD" id="cd18032">
    <property type="entry name" value="DEXHc_RE_I_III_res"/>
    <property type="match status" value="1"/>
</dbReference>
<dbReference type="KEGG" id="rher:EHE19_014170"/>
<dbReference type="Pfam" id="PF13091">
    <property type="entry name" value="PLDc_2"/>
    <property type="match status" value="1"/>
</dbReference>
<dbReference type="Pfam" id="PF04851">
    <property type="entry name" value="ResIII"/>
    <property type="match status" value="1"/>
</dbReference>
<dbReference type="InterPro" id="IPR001736">
    <property type="entry name" value="PLipase_D/transphosphatidylase"/>
</dbReference>
<dbReference type="GO" id="GO:0005829">
    <property type="term" value="C:cytosol"/>
    <property type="evidence" value="ECO:0007669"/>
    <property type="project" value="TreeGrafter"/>
</dbReference>
<dbReference type="GO" id="GO:0016787">
    <property type="term" value="F:hydrolase activity"/>
    <property type="evidence" value="ECO:0007669"/>
    <property type="project" value="InterPro"/>
</dbReference>
<dbReference type="PROSITE" id="PS50035">
    <property type="entry name" value="PLD"/>
    <property type="match status" value="1"/>
</dbReference>
<dbReference type="PANTHER" id="PTHR47396:SF1">
    <property type="entry name" value="ATP-DEPENDENT HELICASE IRC3-RELATED"/>
    <property type="match status" value="1"/>
</dbReference>
<evidence type="ECO:0000313" key="2">
    <source>
        <dbReference type="Proteomes" id="UP000306409"/>
    </source>
</evidence>
<dbReference type="SMART" id="SM00487">
    <property type="entry name" value="DEXDc"/>
    <property type="match status" value="1"/>
</dbReference>
<accession>A0A4U7JHE2</accession>